<dbReference type="AlphaFoldDB" id="A0A0B0H2N5"/>
<feature type="transmembrane region" description="Helical" evidence="1">
    <location>
        <begin position="21"/>
        <end position="46"/>
    </location>
</feature>
<keyword evidence="1" id="KW-1133">Transmembrane helix</keyword>
<keyword evidence="1" id="KW-0472">Membrane</keyword>
<comment type="caution">
    <text evidence="2">The sequence shown here is derived from an EMBL/GenBank/DDBJ whole genome shotgun (WGS) entry which is preliminary data.</text>
</comment>
<dbReference type="OrthoDB" id="5296662at2"/>
<dbReference type="Proteomes" id="UP000030856">
    <property type="component" value="Unassembled WGS sequence"/>
</dbReference>
<dbReference type="eggNOG" id="COG4795">
    <property type="taxonomic scope" value="Bacteria"/>
</dbReference>
<protein>
    <submittedName>
        <fullName evidence="2">Type IV pilus assembly protein PilW</fullName>
    </submittedName>
</protein>
<evidence type="ECO:0000256" key="1">
    <source>
        <dbReference type="SAM" id="Phobius"/>
    </source>
</evidence>
<proteinExistence type="predicted"/>
<keyword evidence="3" id="KW-1185">Reference proteome</keyword>
<reference evidence="2 3" key="1">
    <citation type="journal article" date="2014" name="BMC Genomics">
        <title>The genome of the intracellular bacterium of the coastal bivalve, Solemya velum: a blueprint for thriving in and out of symbiosis.</title>
        <authorList>
            <person name="Dmytrenko O."/>
            <person name="Russell S.L."/>
            <person name="Loo W.T."/>
            <person name="Fontanez K.M."/>
            <person name="Liao L."/>
            <person name="Roeselers G."/>
            <person name="Sharma R."/>
            <person name="Stewart F.J."/>
            <person name="Newton I.L."/>
            <person name="Woyke T."/>
            <person name="Wu D."/>
            <person name="Lang J.M."/>
            <person name="Eisen J.A."/>
            <person name="Cavanaugh C.M."/>
        </authorList>
    </citation>
    <scope>NUCLEOTIDE SEQUENCE [LARGE SCALE GENOMIC DNA]</scope>
    <source>
        <strain evidence="2 3">WH</strain>
    </source>
</reference>
<dbReference type="RefSeq" id="WP_043118651.1">
    <property type="nucleotide sequence ID" value="NZ_JRAA01000003.1"/>
</dbReference>
<dbReference type="STRING" id="2340.JV46_25320"/>
<keyword evidence="1" id="KW-0812">Transmembrane</keyword>
<evidence type="ECO:0000313" key="3">
    <source>
        <dbReference type="Proteomes" id="UP000030856"/>
    </source>
</evidence>
<accession>A0A0B0H2N5</accession>
<sequence length="289" mass="31745">MAEENKMYFSYSANKSYRQTGLALIELLVGLVVALLALAFILNIYLSNLRSTSETASASRLDSDLRSVMTYMVEETRRAGYWYNSVDESGGTTEIADPKCNPFTVYSNDLDFTDCDPAIATYGTNLAVSKKTGEEDDSCITFTYDRGRSGDPDNPDGTLQTSSEYYGIRRVENGDDIGIVEISKNSPNCNSSTWTELTNPEVVDITELTFDLSDTVCTDVNTSSATNTKSGGNCIQDYLDVSPALSEHRIVQNKVVSITLEGELKGDDEVSKILEQTVNVRNRTVAKIP</sequence>
<evidence type="ECO:0000313" key="2">
    <source>
        <dbReference type="EMBL" id="KHF24473.1"/>
    </source>
</evidence>
<gene>
    <name evidence="2" type="primary">pilW</name>
    <name evidence="2" type="ORF">JV46_25320</name>
</gene>
<name>A0A0B0H2N5_SOVGS</name>
<dbReference type="EMBL" id="JRAA01000003">
    <property type="protein sequence ID" value="KHF24473.1"/>
    <property type="molecule type" value="Genomic_DNA"/>
</dbReference>
<organism evidence="2 3">
    <name type="scientific">Solemya velum gill symbiont</name>
    <dbReference type="NCBI Taxonomy" id="2340"/>
    <lineage>
        <taxon>Bacteria</taxon>
        <taxon>Pseudomonadati</taxon>
        <taxon>Pseudomonadota</taxon>
        <taxon>Gammaproteobacteria</taxon>
        <taxon>sulfur-oxidizing symbionts</taxon>
    </lineage>
</organism>